<accession>A0A024GMQ7</accession>
<protein>
    <submittedName>
        <fullName evidence="3">Uncharacterized protein</fullName>
    </submittedName>
</protein>
<comment type="caution">
    <text evidence="3">The sequence shown here is derived from an EMBL/GenBank/DDBJ whole genome shotgun (WGS) entry which is preliminary data.</text>
</comment>
<evidence type="ECO:0000313" key="4">
    <source>
        <dbReference type="Proteomes" id="UP000053237"/>
    </source>
</evidence>
<feature type="chain" id="PRO_5001529595" evidence="2">
    <location>
        <begin position="23"/>
        <end position="282"/>
    </location>
</feature>
<evidence type="ECO:0000256" key="1">
    <source>
        <dbReference type="SAM" id="MobiDB-lite"/>
    </source>
</evidence>
<reference evidence="3 4" key="1">
    <citation type="submission" date="2012-05" db="EMBL/GenBank/DDBJ databases">
        <title>Recombination and specialization in a pathogen metapopulation.</title>
        <authorList>
            <person name="Gardiner A."/>
            <person name="Kemen E."/>
            <person name="Schultz-Larsen T."/>
            <person name="MacLean D."/>
            <person name="Van Oosterhout C."/>
            <person name="Jones J.D.G."/>
        </authorList>
    </citation>
    <scope>NUCLEOTIDE SEQUENCE [LARGE SCALE GENOMIC DNA]</scope>
    <source>
        <strain evidence="3 4">Ac Nc2</strain>
    </source>
</reference>
<sequence>MKLTTGTTALIILADTFLPLDAHLTLYDHKDLCFHPEVKQKHKREDEWVTVLTDSTVMKMDAAPYWEQIGKKKYKTLNELLNRTEQTDHPKKQKPLGISFDCGLTTLKCEKLPYTEHPQFVHSGFSHEGLYSITVNRVETFFARKDTNDNDLDPLMIDYSQCLTAKYNTCIVEIDWLGMRPIKKKLQAQRYKWCIKMDVTGLKDDKKWTDYKSKHIVGEYDKITDKNGKVRTFNDYVRPQKLKQEDQNSKDDKGSKDDQNAKAKKDKEKKEKEKKDKERGDK</sequence>
<organism evidence="3 4">
    <name type="scientific">Albugo candida</name>
    <dbReference type="NCBI Taxonomy" id="65357"/>
    <lineage>
        <taxon>Eukaryota</taxon>
        <taxon>Sar</taxon>
        <taxon>Stramenopiles</taxon>
        <taxon>Oomycota</taxon>
        <taxon>Peronosporomycetes</taxon>
        <taxon>Albuginales</taxon>
        <taxon>Albuginaceae</taxon>
        <taxon>Albugo</taxon>
    </lineage>
</organism>
<proteinExistence type="predicted"/>
<name>A0A024GMQ7_9STRA</name>
<keyword evidence="2" id="KW-0732">Signal</keyword>
<evidence type="ECO:0000313" key="3">
    <source>
        <dbReference type="EMBL" id="CCI47989.1"/>
    </source>
</evidence>
<feature type="signal peptide" evidence="2">
    <location>
        <begin position="1"/>
        <end position="22"/>
    </location>
</feature>
<gene>
    <name evidence="3" type="ORF">BN9_090320</name>
</gene>
<dbReference type="AlphaFoldDB" id="A0A024GMQ7"/>
<evidence type="ECO:0000256" key="2">
    <source>
        <dbReference type="SAM" id="SignalP"/>
    </source>
</evidence>
<dbReference type="InParanoid" id="A0A024GMQ7"/>
<keyword evidence="4" id="KW-1185">Reference proteome</keyword>
<dbReference type="Proteomes" id="UP000053237">
    <property type="component" value="Unassembled WGS sequence"/>
</dbReference>
<feature type="region of interest" description="Disordered" evidence="1">
    <location>
        <begin position="234"/>
        <end position="282"/>
    </location>
</feature>
<dbReference type="EMBL" id="CAIX01000198">
    <property type="protein sequence ID" value="CCI47989.1"/>
    <property type="molecule type" value="Genomic_DNA"/>
</dbReference>
<feature type="compositionally biased region" description="Basic and acidic residues" evidence="1">
    <location>
        <begin position="242"/>
        <end position="282"/>
    </location>
</feature>